<organism evidence="1">
    <name type="scientific">uncultured virus</name>
    <dbReference type="NCBI Taxonomy" id="340016"/>
    <lineage>
        <taxon>Viruses</taxon>
        <taxon>environmental samples</taxon>
    </lineage>
</organism>
<protein>
    <submittedName>
        <fullName evidence="1">Uncharacterized protein</fullName>
    </submittedName>
</protein>
<name>A0A218MKJ1_9VIRU</name>
<dbReference type="Gene3D" id="1.10.10.60">
    <property type="entry name" value="Homeodomain-like"/>
    <property type="match status" value="1"/>
</dbReference>
<evidence type="ECO:0000313" key="1">
    <source>
        <dbReference type="EMBL" id="ASE99796.1"/>
    </source>
</evidence>
<reference evidence="1" key="2">
    <citation type="journal article" date="2017" name="Nat. Commun.">
        <title>Single-virus genomics reveals hidden cosmopolitan and abundant viruses.</title>
        <authorList>
            <person name="Martinez-Hernandez F."/>
            <person name="Fornas O."/>
            <person name="Lluesma Gomez M."/>
            <person name="Bolduc B."/>
            <person name="de la Cruz Pena M.J."/>
            <person name="Martinez J.M."/>
            <person name="Anton J."/>
            <person name="Gasol J.M."/>
            <person name="Rosselli R."/>
            <person name="Rodriguez-Valera F."/>
            <person name="Sullivan M.B."/>
            <person name="Acinas S.G."/>
            <person name="Martinez-Garcia M."/>
        </authorList>
    </citation>
    <scope>NUCLEOTIDE SEQUENCE</scope>
</reference>
<proteinExistence type="predicted"/>
<accession>A0A218MKJ1</accession>
<dbReference type="EMBL" id="KY052795">
    <property type="protein sequence ID" value="ASE99796.1"/>
    <property type="molecule type" value="Genomic_DNA"/>
</dbReference>
<sequence length="113" mass="12666">MCSDDFFSIIDNEREAYMKQPNYTNEQTVQVVELYKNGTNVDEIANTLGKTVRSVRSKLVREGVYVAQPKKVSAKVQGPTKKELLRDLSANIDVQGLEGATKEAITRLIAQFN</sequence>
<reference evidence="1" key="1">
    <citation type="submission" date="2016-10" db="EMBL/GenBank/DDBJ databases">
        <authorList>
            <person name="Varghese N."/>
        </authorList>
    </citation>
    <scope>NUCLEOTIDE SEQUENCE</scope>
</reference>